<accession>A0A915B1D8</accession>
<evidence type="ECO:0000256" key="2">
    <source>
        <dbReference type="ARBA" id="ARBA00008153"/>
    </source>
</evidence>
<dbReference type="Proteomes" id="UP000887569">
    <property type="component" value="Unplaced"/>
</dbReference>
<keyword evidence="3" id="KW-0343">GTPase activation</keyword>
<feature type="domain" description="Rab3GAP regulatory subunit C-terminal" evidence="6">
    <location>
        <begin position="956"/>
        <end position="1325"/>
    </location>
</feature>
<dbReference type="GO" id="GO:0005096">
    <property type="term" value="F:GTPase activator activity"/>
    <property type="evidence" value="ECO:0007669"/>
    <property type="project" value="UniProtKB-KW"/>
</dbReference>
<reference evidence="8" key="1">
    <citation type="submission" date="2022-11" db="UniProtKB">
        <authorList>
            <consortium name="WormBaseParasite"/>
        </authorList>
    </citation>
    <scope>IDENTIFICATION</scope>
</reference>
<keyword evidence="4" id="KW-0963">Cytoplasm</keyword>
<evidence type="ECO:0000256" key="1">
    <source>
        <dbReference type="ARBA" id="ARBA00004496"/>
    </source>
</evidence>
<evidence type="ECO:0000313" key="8">
    <source>
        <dbReference type="WBParaSite" id="PgR023_g047_t02"/>
    </source>
</evidence>
<feature type="domain" description="Rab3-GAP regulatory subunit N-terminal" evidence="5">
    <location>
        <begin position="91"/>
        <end position="507"/>
    </location>
</feature>
<organism evidence="7 8">
    <name type="scientific">Parascaris univalens</name>
    <name type="common">Nematode worm</name>
    <dbReference type="NCBI Taxonomy" id="6257"/>
    <lineage>
        <taxon>Eukaryota</taxon>
        <taxon>Metazoa</taxon>
        <taxon>Ecdysozoa</taxon>
        <taxon>Nematoda</taxon>
        <taxon>Chromadorea</taxon>
        <taxon>Rhabditida</taxon>
        <taxon>Spirurina</taxon>
        <taxon>Ascaridomorpha</taxon>
        <taxon>Ascaridoidea</taxon>
        <taxon>Ascarididae</taxon>
        <taxon>Parascaris</taxon>
    </lineage>
</organism>
<comment type="similarity">
    <text evidence="2">Belongs to the Rab3-GAP regulatory subunit family.</text>
</comment>
<dbReference type="Pfam" id="PF14655">
    <property type="entry name" value="RAB3GAP2_N"/>
    <property type="match status" value="1"/>
</dbReference>
<protein>
    <submittedName>
        <fullName evidence="8">Rab3 GTPase-activating protein regulatory subunit</fullName>
    </submittedName>
</protein>
<feature type="domain" description="Rab3GAP regulatory subunit C-terminal" evidence="6">
    <location>
        <begin position="781"/>
        <end position="909"/>
    </location>
</feature>
<evidence type="ECO:0000259" key="5">
    <source>
        <dbReference type="Pfam" id="PF14655"/>
    </source>
</evidence>
<dbReference type="InterPro" id="IPR029257">
    <property type="entry name" value="RAB3GAP2_C"/>
</dbReference>
<dbReference type="InterPro" id="IPR032839">
    <property type="entry name" value="RAB3GAP_N"/>
</dbReference>
<dbReference type="GO" id="GO:0005737">
    <property type="term" value="C:cytoplasm"/>
    <property type="evidence" value="ECO:0007669"/>
    <property type="project" value="UniProtKB-SubCell"/>
</dbReference>
<comment type="subcellular location">
    <subcellularLocation>
        <location evidence="1">Cytoplasm</location>
    </subcellularLocation>
</comment>
<keyword evidence="7" id="KW-1185">Reference proteome</keyword>
<dbReference type="WBParaSite" id="PgR023_g047_t02">
    <property type="protein sequence ID" value="PgR023_g047_t02"/>
    <property type="gene ID" value="PgR023_g047"/>
</dbReference>
<dbReference type="PANTHER" id="PTHR12472:SF0">
    <property type="entry name" value="RAB3 GTPASE-ACTIVATING PROTEIN NON-CATALYTIC SUBUNIT"/>
    <property type="match status" value="1"/>
</dbReference>
<evidence type="ECO:0000256" key="4">
    <source>
        <dbReference type="ARBA" id="ARBA00022490"/>
    </source>
</evidence>
<proteinExistence type="inferred from homology"/>
<sequence length="1352" mass="150710">MCGELHAIGYLSSEQLSSIESFLLSEATSSQSNADDASEGEEEGDSLMADAERQAGVFEWSDFGAEDTMKYDLRTPLERRNSAEYRKTAKWLQNALIGIAGNADVIVLALVQRVVVLERVAADDGRYKLIAEFSASDGFSNNSVYIRCMCVLPMGCGSRKTETSAYDWVAIAVGLSSGHVRFFTEHGVLLRSEHVSYKPIDAIRLGRSIKPGNQELAILSAGKITVVEGLSLFVALKAAKSQVARGEPDLDRIAASVPINFENLKLDVSQEASDFAVVGPLKPAWFDLYANASLSHAGFKASCERTALPVYSTYLFAGRAPFVSFGWNQEGGSSPSLLTNTIYNFGSQIGSSVVTSLPSWGIRSYLGIGVSRKDRAPTAPIPANKSSINLATRSVLLDGGREGERIFASSREFNLFAVTDSIARVVLIEAASRQITRMWKGYRDARCAWIEASSSIESEVKLSKGTTQATALFLTIFAPRRGLLEVWSMQNGRRVSAVNVDRRGRLVGVPRLDEQLLGCSAATFSAPSSAFFLTPSGLIFEVSARFRMALWDESMATLHDHNILREMRQLGVKPSEQELDAWIKLMYSLKTTAAFNEAVDILLKERQIQTGQLAHMTDMIREFFDSHSEMKGSTPGRALLARLATLSQLFDAYAHLQALNTQPLNRTRDEGTDDLEKQLSSRFKLSEVALKLCVKRIADCSVRCDGDVEEPLSVFDFLGYFMITSGLSANADASEEWKEIKIRDYSPRLGGFVFCAVLTGRCSIEHFSMHTLSLLPISEIDLLELFCVYWLNPPEGTAVFYLPRVLSVCEKMASSATDLHQWLELARQRIIESSRIAEALSLCLIMRVVAMNLTGHLVLEDQGEDDENREEKDGWDEVELGFELWDLHLKHLQCMALMSTLPNCPSMRTGDLLSAGCAYYREQVGKWAAVQGEAPAEVYAALIGKQCASVEQWYGTIGELSSLLPLSLKAELVMCDCAWECMSAWFKEREKNFTLYEHAIEYVKILEELPRLQHGMCLLLWESFLHEPLMDVYNLLNKTGRFPRERHLKRETGLSDSQLITFINGCRQILTTLCNAVRHLDHYVDRCSAYEDFICVLSQMSSQRQSAAREPLSDLASRQKAVNYHLVLHHVHLTSIMELQLSVCDEDENLKPCTLFDEVGVRALFAPFHTHPLIPIADVPDAVKRRRQLFLEKCVSMLEDTRSCYREVWTMVVELASDWHLDVDALRIKEIVKLYLEQRIGDAERLIPVVERRGELADALFKLCVANFRSYITAMPHVLTNAERLSLVTNRLSTCLSSVATEVVVSCTPSREVVKSLLKHVGTLLATSSTSNVRSQQIALIGDMDQLLCKAT</sequence>
<dbReference type="Pfam" id="PF14656">
    <property type="entry name" value="RAB3GAP2_C"/>
    <property type="match status" value="2"/>
</dbReference>
<dbReference type="PANTHER" id="PTHR12472">
    <property type="entry name" value="RAB3-GAP REGULATORY DOMAIN"/>
    <property type="match status" value="1"/>
</dbReference>
<evidence type="ECO:0000259" key="6">
    <source>
        <dbReference type="Pfam" id="PF14656"/>
    </source>
</evidence>
<evidence type="ECO:0000313" key="7">
    <source>
        <dbReference type="Proteomes" id="UP000887569"/>
    </source>
</evidence>
<evidence type="ECO:0000256" key="3">
    <source>
        <dbReference type="ARBA" id="ARBA00022468"/>
    </source>
</evidence>
<dbReference type="InterPro" id="IPR026059">
    <property type="entry name" value="Rab3GAP2"/>
</dbReference>
<name>A0A915B1D8_PARUN</name>